<dbReference type="Proteomes" id="UP001596104">
    <property type="component" value="Unassembled WGS sequence"/>
</dbReference>
<protein>
    <submittedName>
        <fullName evidence="3">ImmA/IrrE family metallo-endopeptidase</fullName>
    </submittedName>
</protein>
<organism evidence="3 4">
    <name type="scientific">Bosea vestrisii</name>
    <dbReference type="NCBI Taxonomy" id="151416"/>
    <lineage>
        <taxon>Bacteria</taxon>
        <taxon>Pseudomonadati</taxon>
        <taxon>Pseudomonadota</taxon>
        <taxon>Alphaproteobacteria</taxon>
        <taxon>Hyphomicrobiales</taxon>
        <taxon>Boseaceae</taxon>
        <taxon>Bosea</taxon>
    </lineage>
</organism>
<proteinExistence type="inferred from homology"/>
<dbReference type="EMBL" id="JBHSLV010000016">
    <property type="protein sequence ID" value="MFC5392842.1"/>
    <property type="molecule type" value="Genomic_DNA"/>
</dbReference>
<dbReference type="InterPro" id="IPR010982">
    <property type="entry name" value="Lambda_DNA-bd_dom_sf"/>
</dbReference>
<dbReference type="CDD" id="cd00093">
    <property type="entry name" value="HTH_XRE"/>
    <property type="match status" value="1"/>
</dbReference>
<dbReference type="PANTHER" id="PTHR43236">
    <property type="entry name" value="ANTITOXIN HIGA1"/>
    <property type="match status" value="1"/>
</dbReference>
<keyword evidence="4" id="KW-1185">Reference proteome</keyword>
<evidence type="ECO:0000259" key="2">
    <source>
        <dbReference type="PROSITE" id="PS50943"/>
    </source>
</evidence>
<dbReference type="SUPFAM" id="SSF47413">
    <property type="entry name" value="lambda repressor-like DNA-binding domains"/>
    <property type="match status" value="1"/>
</dbReference>
<name>A0ABW0H6H7_9HYPH</name>
<dbReference type="Gene3D" id="1.10.10.2910">
    <property type="match status" value="1"/>
</dbReference>
<comment type="similarity">
    <text evidence="1">Belongs to the short-chain fatty acyl-CoA assimilation regulator (ScfR) family.</text>
</comment>
<evidence type="ECO:0000313" key="3">
    <source>
        <dbReference type="EMBL" id="MFC5392842.1"/>
    </source>
</evidence>
<sequence length="397" mass="43927">MAERVIAPVEAPLLVWARKTASIGLDEAAKAAGVTPERLEAWEQGEAKPTLPQLRALATKYRRPLAVMLLPKPPRDFQPLRDFRRVDELAGGAMPPRVAFEIRQAQERREIALDLLDDGAGESERFSLRAALTDDVEAVAKRVREFLGADLSHQSKAARRGQAFAYWRDLIEAKDVLVFVMAGNQAPKVREVRGFAVPFDRLPIVAVNGRDRTAGRAFTLLHEFAHLLLGTAVVENAVQPGPWLPAAERKIERFCNAVAAAVLMPLAQTAQIAQTRGKSAGATWTDAELDAASEQFGASREAVLLRMVKLGFAAQRFYLHKRKAFEAEYQQLDETISGDRFGPPPHLTQVGRYGKSFARLVLSSYRDRRITMNDAAAYLNVQAKHISAVEKQAFRAA</sequence>
<dbReference type="SMART" id="SM00530">
    <property type="entry name" value="HTH_XRE"/>
    <property type="match status" value="1"/>
</dbReference>
<feature type="domain" description="HTH cro/C1-type" evidence="2">
    <location>
        <begin position="17"/>
        <end position="68"/>
    </location>
</feature>
<dbReference type="Pfam" id="PF06114">
    <property type="entry name" value="Peptidase_M78"/>
    <property type="match status" value="1"/>
</dbReference>
<evidence type="ECO:0000313" key="4">
    <source>
        <dbReference type="Proteomes" id="UP001596104"/>
    </source>
</evidence>
<dbReference type="Gene3D" id="1.10.260.40">
    <property type="entry name" value="lambda repressor-like DNA-binding domains"/>
    <property type="match status" value="1"/>
</dbReference>
<gene>
    <name evidence="3" type="ORF">ACFPPC_09370</name>
</gene>
<evidence type="ECO:0000256" key="1">
    <source>
        <dbReference type="ARBA" id="ARBA00007227"/>
    </source>
</evidence>
<dbReference type="Pfam" id="PF01381">
    <property type="entry name" value="HTH_3"/>
    <property type="match status" value="1"/>
</dbReference>
<dbReference type="RefSeq" id="WP_377007693.1">
    <property type="nucleotide sequence ID" value="NZ_JBHSLV010000016.1"/>
</dbReference>
<dbReference type="InterPro" id="IPR010359">
    <property type="entry name" value="IrrE_HExxH"/>
</dbReference>
<comment type="caution">
    <text evidence="3">The sequence shown here is derived from an EMBL/GenBank/DDBJ whole genome shotgun (WGS) entry which is preliminary data.</text>
</comment>
<accession>A0ABW0H6H7</accession>
<dbReference type="InterPro" id="IPR052345">
    <property type="entry name" value="Rad_response_metalloprotease"/>
</dbReference>
<dbReference type="InterPro" id="IPR001387">
    <property type="entry name" value="Cro/C1-type_HTH"/>
</dbReference>
<reference evidence="4" key="1">
    <citation type="journal article" date="2019" name="Int. J. Syst. Evol. Microbiol.">
        <title>The Global Catalogue of Microorganisms (GCM) 10K type strain sequencing project: providing services to taxonomists for standard genome sequencing and annotation.</title>
        <authorList>
            <consortium name="The Broad Institute Genomics Platform"/>
            <consortium name="The Broad Institute Genome Sequencing Center for Infectious Disease"/>
            <person name="Wu L."/>
            <person name="Ma J."/>
        </authorList>
    </citation>
    <scope>NUCLEOTIDE SEQUENCE [LARGE SCALE GENOMIC DNA]</scope>
    <source>
        <strain evidence="4">CGMCC 1.16326</strain>
    </source>
</reference>
<dbReference type="PANTHER" id="PTHR43236:SF2">
    <property type="entry name" value="BLL0069 PROTEIN"/>
    <property type="match status" value="1"/>
</dbReference>
<dbReference type="PROSITE" id="PS50943">
    <property type="entry name" value="HTH_CROC1"/>
    <property type="match status" value="1"/>
</dbReference>